<proteinExistence type="predicted"/>
<comment type="caution">
    <text evidence="1">The sequence shown here is derived from an EMBL/GenBank/DDBJ whole genome shotgun (WGS) entry which is preliminary data.</text>
</comment>
<dbReference type="EMBL" id="JAAIUV010000001">
    <property type="protein sequence ID" value="NEX77389.1"/>
    <property type="molecule type" value="Genomic_DNA"/>
</dbReference>
<gene>
    <name evidence="1" type="ORF">G4Z05_00545</name>
</gene>
<evidence type="ECO:0000313" key="2">
    <source>
        <dbReference type="Proteomes" id="UP000481621"/>
    </source>
</evidence>
<dbReference type="AlphaFoldDB" id="A0A6B3TM47"/>
<reference evidence="1" key="1">
    <citation type="submission" date="2020-02" db="EMBL/GenBank/DDBJ databases">
        <title>Bacillus sedimentmangrovi sp. nov., isolated from sediment of the mangrove ecosystem.</title>
        <authorList>
            <person name="Liu G."/>
        </authorList>
    </citation>
    <scope>NUCLEOTIDE SEQUENCE [LARGE SCALE GENOMIC DNA]</scope>
    <source>
        <strain evidence="1">SgZ-7</strain>
    </source>
</reference>
<protein>
    <submittedName>
        <fullName evidence="1">Uncharacterized protein</fullName>
    </submittedName>
</protein>
<evidence type="ECO:0000313" key="1">
    <source>
        <dbReference type="EMBL" id="NEX77389.1"/>
    </source>
</evidence>
<sequence length="69" mass="8132">MIEVKKGDIIMFISDLGEFPTQLNTARVTRVAKDKSWVDISSIWGRKRVPNTDYNFKVIDWENRFDKIV</sequence>
<organism evidence="1 2">
    <name type="scientific">Neobacillus thermocopriae</name>
    <dbReference type="NCBI Taxonomy" id="1215031"/>
    <lineage>
        <taxon>Bacteria</taxon>
        <taxon>Bacillati</taxon>
        <taxon>Bacillota</taxon>
        <taxon>Bacilli</taxon>
        <taxon>Bacillales</taxon>
        <taxon>Bacillaceae</taxon>
        <taxon>Neobacillus</taxon>
    </lineage>
</organism>
<dbReference type="RefSeq" id="WP_163249925.1">
    <property type="nucleotide sequence ID" value="NZ_JAAIUV010000001.1"/>
</dbReference>
<dbReference type="Proteomes" id="UP000481621">
    <property type="component" value="Unassembled WGS sequence"/>
</dbReference>
<name>A0A6B3TM47_9BACI</name>
<accession>A0A6B3TM47</accession>
<keyword evidence="2" id="KW-1185">Reference proteome</keyword>